<dbReference type="SUPFAM" id="SSF52821">
    <property type="entry name" value="Rhodanese/Cell cycle control phosphatase"/>
    <property type="match status" value="2"/>
</dbReference>
<dbReference type="PANTHER" id="PTHR43855">
    <property type="entry name" value="THIOSULFATE SULFURTRANSFERASE"/>
    <property type="match status" value="1"/>
</dbReference>
<dbReference type="SMART" id="SM00450">
    <property type="entry name" value="RHOD"/>
    <property type="match status" value="2"/>
</dbReference>
<dbReference type="InterPro" id="IPR036873">
    <property type="entry name" value="Rhodanese-like_dom_sf"/>
</dbReference>
<evidence type="ECO:0000256" key="1">
    <source>
        <dbReference type="ARBA" id="ARBA00022737"/>
    </source>
</evidence>
<gene>
    <name evidence="3" type="ORF">MNBD_GAMMA23-2322</name>
</gene>
<dbReference type="PANTHER" id="PTHR43855:SF1">
    <property type="entry name" value="THIOSULFATE SULFURTRANSFERASE"/>
    <property type="match status" value="1"/>
</dbReference>
<dbReference type="CDD" id="cd01448">
    <property type="entry name" value="TST_Repeat_1"/>
    <property type="match status" value="1"/>
</dbReference>
<dbReference type="CDD" id="cd01449">
    <property type="entry name" value="TST_Repeat_2"/>
    <property type="match status" value="1"/>
</dbReference>
<dbReference type="PROSITE" id="PS00380">
    <property type="entry name" value="RHODANESE_1"/>
    <property type="match status" value="1"/>
</dbReference>
<dbReference type="EMBL" id="UOFT01000039">
    <property type="protein sequence ID" value="VAW94595.1"/>
    <property type="molecule type" value="Genomic_DNA"/>
</dbReference>
<dbReference type="Gene3D" id="3.40.250.10">
    <property type="entry name" value="Rhodanese-like domain"/>
    <property type="match status" value="2"/>
</dbReference>
<dbReference type="InterPro" id="IPR001307">
    <property type="entry name" value="Thiosulphate_STrfase_CS"/>
</dbReference>
<name>A0A3B0ZM10_9ZZZZ</name>
<dbReference type="EC" id="2.8.1.1" evidence="3"/>
<keyword evidence="3" id="KW-0808">Transferase</keyword>
<dbReference type="Pfam" id="PF00581">
    <property type="entry name" value="Rhodanese"/>
    <property type="match status" value="2"/>
</dbReference>
<dbReference type="InterPro" id="IPR051126">
    <property type="entry name" value="Thiosulfate_sulfurtransferase"/>
</dbReference>
<reference evidence="3" key="1">
    <citation type="submission" date="2018-06" db="EMBL/GenBank/DDBJ databases">
        <authorList>
            <person name="Zhirakovskaya E."/>
        </authorList>
    </citation>
    <scope>NUCLEOTIDE SEQUENCE</scope>
</reference>
<dbReference type="PROSITE" id="PS50206">
    <property type="entry name" value="RHODANESE_3"/>
    <property type="match status" value="2"/>
</dbReference>
<dbReference type="AlphaFoldDB" id="A0A3B0ZM10"/>
<proteinExistence type="predicted"/>
<keyword evidence="1" id="KW-0677">Repeat</keyword>
<feature type="domain" description="Rhodanese" evidence="2">
    <location>
        <begin position="156"/>
        <end position="269"/>
    </location>
</feature>
<evidence type="ECO:0000313" key="3">
    <source>
        <dbReference type="EMBL" id="VAW94595.1"/>
    </source>
</evidence>
<feature type="domain" description="Rhodanese" evidence="2">
    <location>
        <begin position="18"/>
        <end position="126"/>
    </location>
</feature>
<accession>A0A3B0ZM10</accession>
<protein>
    <submittedName>
        <fullName evidence="3">Thiosulfate sulfurtransferase, rhodanese</fullName>
        <ecNumber evidence="3">2.8.1.1</ecNumber>
    </submittedName>
</protein>
<dbReference type="InterPro" id="IPR001763">
    <property type="entry name" value="Rhodanese-like_dom"/>
</dbReference>
<sequence length="271" mass="30102">MADLPLILEAEQLQTQADANNIVVLDLSQPTSYLDQHIPGAYFLDYSWITKAQNPVMGLVPDIEQLNRVLSAFGITTDTHIVAYDDEGGGRACRLLWTLDTLGHQHYSLLNGGLQSWTSKNLTLSNDIIWPTPARYSGKLDTSPIADKQFILGSLNDDSTVVLDCRSPMEYSGTKVFAARGGHIPGAVNMNWMDLIDTENQLRLKPINEIEQILQAKGVTKDKTIITHCQTHHRSSHSYIVLKSLGYEKIKGYPGSWSDWGNDPATPIEQP</sequence>
<dbReference type="GO" id="GO:0004792">
    <property type="term" value="F:thiosulfate-cyanide sulfurtransferase activity"/>
    <property type="evidence" value="ECO:0007669"/>
    <property type="project" value="UniProtKB-EC"/>
</dbReference>
<evidence type="ECO:0000259" key="2">
    <source>
        <dbReference type="PROSITE" id="PS50206"/>
    </source>
</evidence>
<organism evidence="3">
    <name type="scientific">hydrothermal vent metagenome</name>
    <dbReference type="NCBI Taxonomy" id="652676"/>
    <lineage>
        <taxon>unclassified sequences</taxon>
        <taxon>metagenomes</taxon>
        <taxon>ecological metagenomes</taxon>
    </lineage>
</organism>